<dbReference type="PANTHER" id="PTHR30514">
    <property type="entry name" value="GLUCOKINASE"/>
    <property type="match status" value="1"/>
</dbReference>
<dbReference type="Pfam" id="PF01418">
    <property type="entry name" value="HTH_6"/>
    <property type="match status" value="1"/>
</dbReference>
<dbReference type="InterPro" id="IPR047640">
    <property type="entry name" value="RpiR-like"/>
</dbReference>
<dbReference type="Gene3D" id="3.40.50.10490">
    <property type="entry name" value="Glucose-6-phosphate isomerase like protein, domain 1"/>
    <property type="match status" value="1"/>
</dbReference>
<dbReference type="PROSITE" id="PS51071">
    <property type="entry name" value="HTH_RPIR"/>
    <property type="match status" value="1"/>
</dbReference>
<comment type="caution">
    <text evidence="6">The sequence shown here is derived from an EMBL/GenBank/DDBJ whole genome shotgun (WGS) entry which is preliminary data.</text>
</comment>
<dbReference type="Gene3D" id="1.10.10.10">
    <property type="entry name" value="Winged helix-like DNA-binding domain superfamily/Winged helix DNA-binding domain"/>
    <property type="match status" value="1"/>
</dbReference>
<sequence length="278" mass="30645">MVVNLLERIYEKKPQMTAADQKIAAVILQDPAKIVDLTISQLAKLAVVSEASISRFCRNLNLVGFHQLKIELAQSVEQTKVPAPAAGVDDWQSAIKVIEQNKQLEISGTLANFTTDLAKVIIDQLTSCRLLQVAAEGNTFPVAADAVYRFNQIGILAVADQSPATALAQTLNLTAADTLLVISNSGESKELLKQVKVAKQQQTKVIAITNRNESPLALQADWHLKTVVRQQVLQSEYYFSRVAAMTAVETLFLLMIAQEPQRKELIKRHEELTADMKV</sequence>
<dbReference type="GO" id="GO:0003677">
    <property type="term" value="F:DNA binding"/>
    <property type="evidence" value="ECO:0007669"/>
    <property type="project" value="UniProtKB-KW"/>
</dbReference>
<dbReference type="PANTHER" id="PTHR30514:SF1">
    <property type="entry name" value="HTH-TYPE TRANSCRIPTIONAL REGULATOR HEXR-RELATED"/>
    <property type="match status" value="1"/>
</dbReference>
<protein>
    <submittedName>
        <fullName evidence="6">RpiR family transcriptional regulator</fullName>
    </submittedName>
</protein>
<dbReference type="InterPro" id="IPR046348">
    <property type="entry name" value="SIS_dom_sf"/>
</dbReference>
<dbReference type="STRING" id="1423750.FC89_GL002257"/>
<dbReference type="Proteomes" id="UP000051451">
    <property type="component" value="Unassembled WGS sequence"/>
</dbReference>
<gene>
    <name evidence="6" type="ORF">FC89_GL002257</name>
</gene>
<organism evidence="6 7">
    <name type="scientific">Liquorilactobacillus ghanensis DSM 18630</name>
    <dbReference type="NCBI Taxonomy" id="1423750"/>
    <lineage>
        <taxon>Bacteria</taxon>
        <taxon>Bacillati</taxon>
        <taxon>Bacillota</taxon>
        <taxon>Bacilli</taxon>
        <taxon>Lactobacillales</taxon>
        <taxon>Lactobacillaceae</taxon>
        <taxon>Liquorilactobacillus</taxon>
    </lineage>
</organism>
<dbReference type="PROSITE" id="PS51464">
    <property type="entry name" value="SIS"/>
    <property type="match status" value="1"/>
</dbReference>
<keyword evidence="1" id="KW-0805">Transcription regulation</keyword>
<dbReference type="InterPro" id="IPR009057">
    <property type="entry name" value="Homeodomain-like_sf"/>
</dbReference>
<keyword evidence="7" id="KW-1185">Reference proteome</keyword>
<keyword evidence="3" id="KW-0804">Transcription</keyword>
<evidence type="ECO:0000313" key="7">
    <source>
        <dbReference type="Proteomes" id="UP000051451"/>
    </source>
</evidence>
<evidence type="ECO:0000259" key="4">
    <source>
        <dbReference type="PROSITE" id="PS51071"/>
    </source>
</evidence>
<dbReference type="EMBL" id="AZGB01000027">
    <property type="protein sequence ID" value="KRM04570.1"/>
    <property type="molecule type" value="Genomic_DNA"/>
</dbReference>
<keyword evidence="2" id="KW-0238">DNA-binding</keyword>
<evidence type="ECO:0000313" key="6">
    <source>
        <dbReference type="EMBL" id="KRM04570.1"/>
    </source>
</evidence>
<dbReference type="InterPro" id="IPR001347">
    <property type="entry name" value="SIS_dom"/>
</dbReference>
<proteinExistence type="predicted"/>
<dbReference type="GO" id="GO:1901135">
    <property type="term" value="P:carbohydrate derivative metabolic process"/>
    <property type="evidence" value="ECO:0007669"/>
    <property type="project" value="InterPro"/>
</dbReference>
<evidence type="ECO:0000256" key="3">
    <source>
        <dbReference type="ARBA" id="ARBA00023163"/>
    </source>
</evidence>
<evidence type="ECO:0000256" key="2">
    <source>
        <dbReference type="ARBA" id="ARBA00023125"/>
    </source>
</evidence>
<dbReference type="Pfam" id="PF01380">
    <property type="entry name" value="SIS"/>
    <property type="match status" value="1"/>
</dbReference>
<dbReference type="InterPro" id="IPR000281">
    <property type="entry name" value="HTH_RpiR"/>
</dbReference>
<dbReference type="AlphaFoldDB" id="A0A0R1VGA8"/>
<dbReference type="PATRIC" id="fig|1423750.3.peg.2297"/>
<evidence type="ECO:0000259" key="5">
    <source>
        <dbReference type="PROSITE" id="PS51464"/>
    </source>
</evidence>
<dbReference type="RefSeq" id="WP_057872612.1">
    <property type="nucleotide sequence ID" value="NZ_AZGB01000027.1"/>
</dbReference>
<dbReference type="GO" id="GO:0097367">
    <property type="term" value="F:carbohydrate derivative binding"/>
    <property type="evidence" value="ECO:0007669"/>
    <property type="project" value="InterPro"/>
</dbReference>
<dbReference type="GO" id="GO:0003700">
    <property type="term" value="F:DNA-binding transcription factor activity"/>
    <property type="evidence" value="ECO:0007669"/>
    <property type="project" value="InterPro"/>
</dbReference>
<evidence type="ECO:0000256" key="1">
    <source>
        <dbReference type="ARBA" id="ARBA00023015"/>
    </source>
</evidence>
<feature type="domain" description="HTH rpiR-type" evidence="4">
    <location>
        <begin position="3"/>
        <end position="79"/>
    </location>
</feature>
<dbReference type="CDD" id="cd05013">
    <property type="entry name" value="SIS_RpiR"/>
    <property type="match status" value="1"/>
</dbReference>
<dbReference type="SUPFAM" id="SSF46689">
    <property type="entry name" value="Homeodomain-like"/>
    <property type="match status" value="1"/>
</dbReference>
<dbReference type="InterPro" id="IPR035472">
    <property type="entry name" value="RpiR-like_SIS"/>
</dbReference>
<dbReference type="InterPro" id="IPR036388">
    <property type="entry name" value="WH-like_DNA-bd_sf"/>
</dbReference>
<dbReference type="OrthoDB" id="3684496at2"/>
<reference evidence="6 7" key="1">
    <citation type="journal article" date="2015" name="Genome Announc.">
        <title>Expanding the biotechnology potential of lactobacilli through comparative genomics of 213 strains and associated genera.</title>
        <authorList>
            <person name="Sun Z."/>
            <person name="Harris H.M."/>
            <person name="McCann A."/>
            <person name="Guo C."/>
            <person name="Argimon S."/>
            <person name="Zhang W."/>
            <person name="Yang X."/>
            <person name="Jeffery I.B."/>
            <person name="Cooney J.C."/>
            <person name="Kagawa T.F."/>
            <person name="Liu W."/>
            <person name="Song Y."/>
            <person name="Salvetti E."/>
            <person name="Wrobel A."/>
            <person name="Rasinkangas P."/>
            <person name="Parkhill J."/>
            <person name="Rea M.C."/>
            <person name="O'Sullivan O."/>
            <person name="Ritari J."/>
            <person name="Douillard F.P."/>
            <person name="Paul Ross R."/>
            <person name="Yang R."/>
            <person name="Briner A.E."/>
            <person name="Felis G.E."/>
            <person name="de Vos W.M."/>
            <person name="Barrangou R."/>
            <person name="Klaenhammer T.R."/>
            <person name="Caufield P.W."/>
            <person name="Cui Y."/>
            <person name="Zhang H."/>
            <person name="O'Toole P.W."/>
        </authorList>
    </citation>
    <scope>NUCLEOTIDE SEQUENCE [LARGE SCALE GENOMIC DNA]</scope>
    <source>
        <strain evidence="6 7">DSM 18630</strain>
    </source>
</reference>
<name>A0A0R1VGA8_9LACO</name>
<feature type="domain" description="SIS" evidence="5">
    <location>
        <begin position="121"/>
        <end position="262"/>
    </location>
</feature>
<dbReference type="GeneID" id="98319916"/>
<accession>A0A0R1VGA8</accession>
<dbReference type="SUPFAM" id="SSF53697">
    <property type="entry name" value="SIS domain"/>
    <property type="match status" value="1"/>
</dbReference>